<gene>
    <name evidence="1" type="ORF">SAMN04490239_3848</name>
</gene>
<proteinExistence type="predicted"/>
<accession>A0A1H4RZ62</accession>
<dbReference type="PANTHER" id="PTHR39324">
    <property type="entry name" value="CALCIUM DODECIN"/>
    <property type="match status" value="1"/>
</dbReference>
<organism evidence="1 2">
    <name type="scientific">Rhodococcus koreensis</name>
    <dbReference type="NCBI Taxonomy" id="99653"/>
    <lineage>
        <taxon>Bacteria</taxon>
        <taxon>Bacillati</taxon>
        <taxon>Actinomycetota</taxon>
        <taxon>Actinomycetes</taxon>
        <taxon>Mycobacteriales</taxon>
        <taxon>Nocardiaceae</taxon>
        <taxon>Rhodococcus</taxon>
    </lineage>
</organism>
<protein>
    <recommendedName>
        <fullName evidence="3">Dodecin</fullName>
    </recommendedName>
</protein>
<dbReference type="NCBIfam" id="NF043052">
    <property type="entry name" value="DodecBact"/>
    <property type="match status" value="1"/>
</dbReference>
<evidence type="ECO:0000313" key="2">
    <source>
        <dbReference type="Proteomes" id="UP000183561"/>
    </source>
</evidence>
<dbReference type="InterPro" id="IPR036694">
    <property type="entry name" value="Dodecin-like_sf"/>
</dbReference>
<dbReference type="InterPro" id="IPR009923">
    <property type="entry name" value="Dodecin"/>
</dbReference>
<evidence type="ECO:0008006" key="3">
    <source>
        <dbReference type="Google" id="ProtNLM"/>
    </source>
</evidence>
<dbReference type="OrthoDB" id="9805889at2"/>
<dbReference type="InterPro" id="IPR025543">
    <property type="entry name" value="Dodecin-like"/>
</dbReference>
<dbReference type="PANTHER" id="PTHR39324:SF1">
    <property type="entry name" value="CALCIUM DODECIN"/>
    <property type="match status" value="1"/>
</dbReference>
<dbReference type="AlphaFoldDB" id="A0A1H4RZ62"/>
<name>A0A1H4RZ62_9NOCA</name>
<dbReference type="Pfam" id="PF07311">
    <property type="entry name" value="Dodecin"/>
    <property type="match status" value="1"/>
</dbReference>
<reference evidence="2" key="1">
    <citation type="submission" date="2016-10" db="EMBL/GenBank/DDBJ databases">
        <authorList>
            <person name="Varghese N."/>
            <person name="Submissions S."/>
        </authorList>
    </citation>
    <scope>NUCLEOTIDE SEQUENCE [LARGE SCALE GENOMIC DNA]</scope>
    <source>
        <strain evidence="2">DSM 44498</strain>
    </source>
</reference>
<dbReference type="InterPro" id="IPR050049">
    <property type="entry name" value="Dodecin_bact"/>
</dbReference>
<dbReference type="Gene3D" id="3.30.1660.10">
    <property type="entry name" value="Flavin-binding protein dodecin"/>
    <property type="match status" value="1"/>
</dbReference>
<evidence type="ECO:0000313" key="1">
    <source>
        <dbReference type="EMBL" id="SEC37205.1"/>
    </source>
</evidence>
<dbReference type="SUPFAM" id="SSF89807">
    <property type="entry name" value="Dodecin-like"/>
    <property type="match status" value="1"/>
</dbReference>
<dbReference type="RefSeq" id="WP_072950405.1">
    <property type="nucleotide sequence ID" value="NZ_CP070609.1"/>
</dbReference>
<dbReference type="Proteomes" id="UP000183561">
    <property type="component" value="Unassembled WGS sequence"/>
</dbReference>
<sequence length="73" mass="8044">MSDHVYRVVEVVGSSSDSTDQAIKNAIARTNDTVRNVEWFEVVETRGHVENGAIAHYQVTVKVGFRVEPGDAV</sequence>
<dbReference type="EMBL" id="FNSV01000005">
    <property type="protein sequence ID" value="SEC37205.1"/>
    <property type="molecule type" value="Genomic_DNA"/>
</dbReference>
<keyword evidence="2" id="KW-1185">Reference proteome</keyword>